<keyword evidence="4" id="KW-1185">Reference proteome</keyword>
<dbReference type="SUPFAM" id="SSF56672">
    <property type="entry name" value="DNA/RNA polymerases"/>
    <property type="match status" value="1"/>
</dbReference>
<dbReference type="Proteomes" id="UP000650467">
    <property type="component" value="Unassembled WGS sequence"/>
</dbReference>
<dbReference type="Gene3D" id="3.40.1170.60">
    <property type="match status" value="1"/>
</dbReference>
<dbReference type="GO" id="GO:0042276">
    <property type="term" value="P:error-prone translesion synthesis"/>
    <property type="evidence" value="ECO:0007669"/>
    <property type="project" value="TreeGrafter"/>
</dbReference>
<dbReference type="InterPro" id="IPR043502">
    <property type="entry name" value="DNA/RNA_pol_sf"/>
</dbReference>
<feature type="region of interest" description="Disordered" evidence="1">
    <location>
        <begin position="1"/>
        <end position="53"/>
    </location>
</feature>
<dbReference type="OrthoDB" id="1747274at2759"/>
<evidence type="ECO:0000313" key="4">
    <source>
        <dbReference type="Proteomes" id="UP000650467"/>
    </source>
</evidence>
<dbReference type="Pfam" id="PF00817">
    <property type="entry name" value="IMS"/>
    <property type="match status" value="1"/>
</dbReference>
<proteinExistence type="predicted"/>
<protein>
    <recommendedName>
        <fullName evidence="2">UmuC domain-containing protein</fullName>
    </recommendedName>
</protein>
<dbReference type="PANTHER" id="PTHR11076:SF33">
    <property type="entry name" value="DNA POLYMERASE KAPPA"/>
    <property type="match status" value="1"/>
</dbReference>
<dbReference type="EMBL" id="JAEHOC010000015">
    <property type="protein sequence ID" value="KAG2435360.1"/>
    <property type="molecule type" value="Genomic_DNA"/>
</dbReference>
<dbReference type="GO" id="GO:0005634">
    <property type="term" value="C:nucleus"/>
    <property type="evidence" value="ECO:0007669"/>
    <property type="project" value="TreeGrafter"/>
</dbReference>
<dbReference type="Gene3D" id="1.10.150.810">
    <property type="match status" value="1"/>
</dbReference>
<name>A0A835TAJ2_CHLIN</name>
<dbReference type="InterPro" id="IPR043128">
    <property type="entry name" value="Rev_trsase/Diguanyl_cyclase"/>
</dbReference>
<gene>
    <name evidence="3" type="ORF">HXX76_007433</name>
</gene>
<feature type="domain" description="UmuC" evidence="2">
    <location>
        <begin position="143"/>
        <end position="249"/>
    </location>
</feature>
<evidence type="ECO:0000313" key="3">
    <source>
        <dbReference type="EMBL" id="KAG2435360.1"/>
    </source>
</evidence>
<sequence length="249" mass="27321">MADTHIAGPESLETSGNGGFAMPGMANPPLAARGSGQALSQVQPQRERASDPAWKDYQTVFTNAKAGMEGVDKARVQQIVWEMSKDSAHFKNEQRKQASVQERIERMKSQAAAITPAELAAAGRLLDARIASCEARRDLTRTWLHVDMDCFYAAVHEREQPELKRLQVAVGGMGMICTANYVARRFDVRSAMPAFIGKRLCPKLVFIKPDFAKYTAAAEVVRGALRQVITRFLSQARGGRGRAAAAEEE</sequence>
<dbReference type="PANTHER" id="PTHR11076">
    <property type="entry name" value="DNA REPAIR POLYMERASE UMUC / TRANSFERASE FAMILY MEMBER"/>
    <property type="match status" value="1"/>
</dbReference>
<dbReference type="AlphaFoldDB" id="A0A835TAJ2"/>
<organism evidence="3 4">
    <name type="scientific">Chlamydomonas incerta</name>
    <dbReference type="NCBI Taxonomy" id="51695"/>
    <lineage>
        <taxon>Eukaryota</taxon>
        <taxon>Viridiplantae</taxon>
        <taxon>Chlorophyta</taxon>
        <taxon>core chlorophytes</taxon>
        <taxon>Chlorophyceae</taxon>
        <taxon>CS clade</taxon>
        <taxon>Chlamydomonadales</taxon>
        <taxon>Chlamydomonadaceae</taxon>
        <taxon>Chlamydomonas</taxon>
    </lineage>
</organism>
<reference evidence="3" key="1">
    <citation type="journal article" date="2020" name="bioRxiv">
        <title>Comparative genomics of Chlamydomonas.</title>
        <authorList>
            <person name="Craig R.J."/>
            <person name="Hasan A.R."/>
            <person name="Ness R.W."/>
            <person name="Keightley P.D."/>
        </authorList>
    </citation>
    <scope>NUCLEOTIDE SEQUENCE</scope>
    <source>
        <strain evidence="3">SAG 7.73</strain>
    </source>
</reference>
<dbReference type="PROSITE" id="PS50173">
    <property type="entry name" value="UMUC"/>
    <property type="match status" value="1"/>
</dbReference>
<evidence type="ECO:0000256" key="1">
    <source>
        <dbReference type="SAM" id="MobiDB-lite"/>
    </source>
</evidence>
<dbReference type="GO" id="GO:0006281">
    <property type="term" value="P:DNA repair"/>
    <property type="evidence" value="ECO:0007669"/>
    <property type="project" value="InterPro"/>
</dbReference>
<dbReference type="InterPro" id="IPR001126">
    <property type="entry name" value="UmuC"/>
</dbReference>
<dbReference type="Gene3D" id="3.30.70.270">
    <property type="match status" value="1"/>
</dbReference>
<dbReference type="FunFam" id="1.10.150.810:FF:000003">
    <property type="entry name" value="DNA polymerase kappa subunit"/>
    <property type="match status" value="1"/>
</dbReference>
<dbReference type="InterPro" id="IPR050116">
    <property type="entry name" value="DNA_polymerase-Y"/>
</dbReference>
<accession>A0A835TAJ2</accession>
<evidence type="ECO:0000259" key="2">
    <source>
        <dbReference type="PROSITE" id="PS50173"/>
    </source>
</evidence>
<comment type="caution">
    <text evidence="3">The sequence shown here is derived from an EMBL/GenBank/DDBJ whole genome shotgun (WGS) entry which is preliminary data.</text>
</comment>
<dbReference type="GO" id="GO:0003887">
    <property type="term" value="F:DNA-directed DNA polymerase activity"/>
    <property type="evidence" value="ECO:0007669"/>
    <property type="project" value="TreeGrafter"/>
</dbReference>